<feature type="active site" description="Proton acceptor" evidence="9">
    <location>
        <position position="163"/>
    </location>
</feature>
<gene>
    <name evidence="9" type="primary">tpiA</name>
    <name evidence="11" type="ORF">DAERI_030004</name>
</gene>
<dbReference type="GO" id="GO:0005829">
    <property type="term" value="C:cytosol"/>
    <property type="evidence" value="ECO:0007669"/>
    <property type="project" value="TreeGrafter"/>
</dbReference>
<comment type="catalytic activity">
    <reaction evidence="1 9 10">
        <text>D-glyceraldehyde 3-phosphate = dihydroxyacetone phosphate</text>
        <dbReference type="Rhea" id="RHEA:18585"/>
        <dbReference type="ChEBI" id="CHEBI:57642"/>
        <dbReference type="ChEBI" id="CHEBI:59776"/>
        <dbReference type="EC" id="5.3.1.1"/>
    </reaction>
</comment>
<reference evidence="12" key="1">
    <citation type="submission" date="2018-01" db="EMBL/GenBank/DDBJ databases">
        <title>Draft Genome Sequence of the Radioresistant Bacterium Deinococcus aerius TR0125, Isolated from the Higher Atmosphere above Japan.</title>
        <authorList>
            <person name="Satoh K."/>
            <person name="Arai H."/>
            <person name="Sanzen T."/>
            <person name="Kawaguchi Y."/>
            <person name="Hayashi H."/>
            <person name="Yokobori S."/>
            <person name="Yamagishi A."/>
            <person name="Oono Y."/>
            <person name="Narumi I."/>
        </authorList>
    </citation>
    <scope>NUCLEOTIDE SEQUENCE [LARGE SCALE GENOMIC DNA]</scope>
    <source>
        <strain evidence="12">TR0125</strain>
    </source>
</reference>
<evidence type="ECO:0000313" key="12">
    <source>
        <dbReference type="Proteomes" id="UP000236569"/>
    </source>
</evidence>
<keyword evidence="8 9" id="KW-0413">Isomerase</keyword>
<evidence type="ECO:0000313" key="11">
    <source>
        <dbReference type="EMBL" id="GBF04838.1"/>
    </source>
</evidence>
<evidence type="ECO:0000256" key="2">
    <source>
        <dbReference type="ARBA" id="ARBA00004680"/>
    </source>
</evidence>
<dbReference type="CDD" id="cd00311">
    <property type="entry name" value="TIM"/>
    <property type="match status" value="1"/>
</dbReference>
<dbReference type="UniPathway" id="UPA00138"/>
<dbReference type="Gene3D" id="3.20.20.70">
    <property type="entry name" value="Aldolase class I"/>
    <property type="match status" value="1"/>
</dbReference>
<comment type="pathway">
    <text evidence="9 10">Carbohydrate biosynthesis; gluconeogenesis.</text>
</comment>
<feature type="binding site" evidence="9">
    <location>
        <begin position="11"/>
        <end position="13"/>
    </location>
    <ligand>
        <name>substrate</name>
    </ligand>
</feature>
<dbReference type="InterPro" id="IPR020861">
    <property type="entry name" value="Triosephosphate_isomerase_AS"/>
</dbReference>
<keyword evidence="6 9" id="KW-0963">Cytoplasm</keyword>
<protein>
    <recommendedName>
        <fullName evidence="9 10">Triosephosphate isomerase</fullName>
        <shortName evidence="9">TIM</shortName>
        <shortName evidence="9">TPI</shortName>
        <ecNumber evidence="9 10">5.3.1.1</ecNumber>
    </recommendedName>
    <alternativeName>
        <fullName evidence="9">Triose-phosphate isomerase</fullName>
    </alternativeName>
</protein>
<evidence type="ECO:0000256" key="4">
    <source>
        <dbReference type="ARBA" id="ARBA00011738"/>
    </source>
</evidence>
<comment type="subunit">
    <text evidence="4 9 10">Homodimer.</text>
</comment>
<sequence length="246" mass="25770">MTKPRTLLALNWKMNKTPTEAKAWARELAHGYHRGEVELAVMAPAIDLPGLKETLPGGVDVGAQDVSQHESGAYTGEISATMLREVNATYVIVGHSERRQYHNETDAVVAAKARQAQAGGLTPIVCVGESLDVRERGGHVDFTLDQLRASTEGVGPELVVAYEPVWAIGTGRTATAQDAEEMAAAIRGALEGLYGDQAGSIRVLYGGSVKPDNIASICAGPNVNGALVGGASLNVADVIGMNDALK</sequence>
<dbReference type="EC" id="5.3.1.1" evidence="9 10"/>
<proteinExistence type="inferred from homology"/>
<evidence type="ECO:0000256" key="6">
    <source>
        <dbReference type="ARBA" id="ARBA00022490"/>
    </source>
</evidence>
<feature type="binding site" evidence="9">
    <location>
        <begin position="229"/>
        <end position="230"/>
    </location>
    <ligand>
        <name>substrate</name>
    </ligand>
</feature>
<dbReference type="PROSITE" id="PS51440">
    <property type="entry name" value="TIM_2"/>
    <property type="match status" value="1"/>
</dbReference>
<evidence type="ECO:0000256" key="10">
    <source>
        <dbReference type="RuleBase" id="RU363013"/>
    </source>
</evidence>
<dbReference type="EMBL" id="BFAG01000003">
    <property type="protein sequence ID" value="GBF04838.1"/>
    <property type="molecule type" value="Genomic_DNA"/>
</dbReference>
<dbReference type="GO" id="GO:0046166">
    <property type="term" value="P:glyceraldehyde-3-phosphate biosynthetic process"/>
    <property type="evidence" value="ECO:0007669"/>
    <property type="project" value="TreeGrafter"/>
</dbReference>
<feature type="binding site" evidence="9">
    <location>
        <position position="169"/>
    </location>
    <ligand>
        <name>substrate</name>
    </ligand>
</feature>
<evidence type="ECO:0000256" key="1">
    <source>
        <dbReference type="ARBA" id="ARBA00000474"/>
    </source>
</evidence>
<comment type="caution">
    <text evidence="11">The sequence shown here is derived from an EMBL/GenBank/DDBJ whole genome shotgun (WGS) entry which is preliminary data.</text>
</comment>
<dbReference type="PROSITE" id="PS00171">
    <property type="entry name" value="TIM_1"/>
    <property type="match status" value="1"/>
</dbReference>
<dbReference type="OrthoDB" id="9809429at2"/>
<evidence type="ECO:0000256" key="8">
    <source>
        <dbReference type="ARBA" id="ARBA00023235"/>
    </source>
</evidence>
<feature type="active site" description="Electrophile" evidence="9">
    <location>
        <position position="95"/>
    </location>
</feature>
<evidence type="ECO:0000256" key="7">
    <source>
        <dbReference type="ARBA" id="ARBA00023152"/>
    </source>
</evidence>
<dbReference type="PANTHER" id="PTHR21139">
    <property type="entry name" value="TRIOSEPHOSPHATE ISOMERASE"/>
    <property type="match status" value="1"/>
</dbReference>
<comment type="similarity">
    <text evidence="3 9 10">Belongs to the triosephosphate isomerase family.</text>
</comment>
<dbReference type="PANTHER" id="PTHR21139:SF42">
    <property type="entry name" value="TRIOSEPHOSPHATE ISOMERASE"/>
    <property type="match status" value="1"/>
</dbReference>
<dbReference type="RefSeq" id="WP_103128318.1">
    <property type="nucleotide sequence ID" value="NZ_BFAG01000003.1"/>
</dbReference>
<comment type="pathway">
    <text evidence="2 9 10">Carbohydrate degradation; glycolysis; D-glyceraldehyde 3-phosphate from glycerone phosphate: step 1/1.</text>
</comment>
<keyword evidence="7 9" id="KW-0324">Glycolysis</keyword>
<organism evidence="11 12">
    <name type="scientific">Deinococcus aerius</name>
    <dbReference type="NCBI Taxonomy" id="200253"/>
    <lineage>
        <taxon>Bacteria</taxon>
        <taxon>Thermotogati</taxon>
        <taxon>Deinococcota</taxon>
        <taxon>Deinococci</taxon>
        <taxon>Deinococcales</taxon>
        <taxon>Deinococcaceae</taxon>
        <taxon>Deinococcus</taxon>
    </lineage>
</organism>
<dbReference type="GO" id="GO:0006094">
    <property type="term" value="P:gluconeogenesis"/>
    <property type="evidence" value="ECO:0007669"/>
    <property type="project" value="UniProtKB-UniRule"/>
</dbReference>
<evidence type="ECO:0000256" key="9">
    <source>
        <dbReference type="HAMAP-Rule" id="MF_00147"/>
    </source>
</evidence>
<dbReference type="Proteomes" id="UP000236569">
    <property type="component" value="Unassembled WGS sequence"/>
</dbReference>
<dbReference type="InterPro" id="IPR000652">
    <property type="entry name" value="Triosephosphate_isomerase"/>
</dbReference>
<evidence type="ECO:0000256" key="3">
    <source>
        <dbReference type="ARBA" id="ARBA00007422"/>
    </source>
</evidence>
<accession>A0A2I9DFK2</accession>
<dbReference type="GO" id="GO:0006096">
    <property type="term" value="P:glycolytic process"/>
    <property type="evidence" value="ECO:0007669"/>
    <property type="project" value="UniProtKB-UniRule"/>
</dbReference>
<dbReference type="GO" id="GO:0019563">
    <property type="term" value="P:glycerol catabolic process"/>
    <property type="evidence" value="ECO:0007669"/>
    <property type="project" value="TreeGrafter"/>
</dbReference>
<comment type="subcellular location">
    <subcellularLocation>
        <location evidence="9 10">Cytoplasm</location>
    </subcellularLocation>
</comment>
<dbReference type="UniPathway" id="UPA00109">
    <property type="reaction ID" value="UER00189"/>
</dbReference>
<dbReference type="AlphaFoldDB" id="A0A2I9DFK2"/>
<dbReference type="FunFam" id="3.20.20.70:FF:000016">
    <property type="entry name" value="Triosephosphate isomerase"/>
    <property type="match status" value="1"/>
</dbReference>
<dbReference type="GO" id="GO:0004807">
    <property type="term" value="F:triose-phosphate isomerase activity"/>
    <property type="evidence" value="ECO:0007669"/>
    <property type="project" value="UniProtKB-UniRule"/>
</dbReference>
<dbReference type="NCBIfam" id="TIGR00419">
    <property type="entry name" value="tim"/>
    <property type="match status" value="1"/>
</dbReference>
<comment type="function">
    <text evidence="9">Involved in the gluconeogenesis. Catalyzes stereospecifically the conversion of dihydroxyacetone phosphate (DHAP) to D-glyceraldehyde-3-phosphate (G3P).</text>
</comment>
<feature type="binding site" evidence="9">
    <location>
        <position position="208"/>
    </location>
    <ligand>
        <name>substrate</name>
    </ligand>
</feature>
<name>A0A2I9DFK2_9DEIO</name>
<keyword evidence="5 9" id="KW-0312">Gluconeogenesis</keyword>
<dbReference type="InterPro" id="IPR035990">
    <property type="entry name" value="TIM_sf"/>
</dbReference>
<dbReference type="InterPro" id="IPR022896">
    <property type="entry name" value="TrioseP_Isoase_bac/euk"/>
</dbReference>
<dbReference type="Pfam" id="PF00121">
    <property type="entry name" value="TIM"/>
    <property type="match status" value="1"/>
</dbReference>
<evidence type="ECO:0000256" key="5">
    <source>
        <dbReference type="ARBA" id="ARBA00022432"/>
    </source>
</evidence>
<dbReference type="InterPro" id="IPR013785">
    <property type="entry name" value="Aldolase_TIM"/>
</dbReference>
<keyword evidence="12" id="KW-1185">Reference proteome</keyword>
<dbReference type="SUPFAM" id="SSF51351">
    <property type="entry name" value="Triosephosphate isomerase (TIM)"/>
    <property type="match status" value="1"/>
</dbReference>
<dbReference type="HAMAP" id="MF_00147_B">
    <property type="entry name" value="TIM_B"/>
    <property type="match status" value="1"/>
</dbReference>